<gene>
    <name evidence="5" type="ORF">F889_00384</name>
</gene>
<organism evidence="5 6">
    <name type="scientific">Acinetobacter colistiniresistens</name>
    <dbReference type="NCBI Taxonomy" id="280145"/>
    <lineage>
        <taxon>Bacteria</taxon>
        <taxon>Pseudomonadati</taxon>
        <taxon>Pseudomonadota</taxon>
        <taxon>Gammaproteobacteria</taxon>
        <taxon>Moraxellales</taxon>
        <taxon>Moraxellaceae</taxon>
        <taxon>Acinetobacter</taxon>
    </lineage>
</organism>
<dbReference type="Pfam" id="PF12625">
    <property type="entry name" value="Arabinose_bd"/>
    <property type="match status" value="1"/>
</dbReference>
<keyword evidence="1" id="KW-0805">Transcription regulation</keyword>
<dbReference type="SMART" id="SM00342">
    <property type="entry name" value="HTH_ARAC"/>
    <property type="match status" value="1"/>
</dbReference>
<dbReference type="InterPro" id="IPR018060">
    <property type="entry name" value="HTH_AraC"/>
</dbReference>
<keyword evidence="3" id="KW-0804">Transcription</keyword>
<sequence length="356" mass="41633">MLLLVGIRVKKKHPKIHFQIFKYVISHCELLDIDRHDLLNVAGVDESFLKKKVSYVSLEIFEKIFVYIYENLDSKKTLLDLFKQSDTVSIGPLELLMSLSENLDEAIMSYYKYREINGDLEKFIEFDVVESDIVLRWRCSPQDSYLMRSVAECQTAWWGNFIKLLSYGENKYIKYLSYEHEYSNFEVQEHYGNFFECPVFFNQEETVLVFSKSALKKPLKTANKELYLLIENYIKSVLITQKDEEKIKDNVKALISIQLEKGRVSREIIAKEMGITVRTLTRKLGAEGSSYSSILEEVRVGIAKKYLEHSSHRVTYISKALGFFRSSAFITWFKSIVGMTPKKYREYHKDSSSFSI</sequence>
<dbReference type="Proteomes" id="UP000013009">
    <property type="component" value="Unassembled WGS sequence"/>
</dbReference>
<reference evidence="5 6" key="1">
    <citation type="submission" date="2013-02" db="EMBL/GenBank/DDBJ databases">
        <title>The Genome Sequence of Acinetobacter sp. NIPH 1859.</title>
        <authorList>
            <consortium name="The Broad Institute Genome Sequencing Platform"/>
            <consortium name="The Broad Institute Genome Sequencing Center for Infectious Disease"/>
            <person name="Cerqueira G."/>
            <person name="Feldgarden M."/>
            <person name="Courvalin P."/>
            <person name="Perichon B."/>
            <person name="Grillot-Courvalin C."/>
            <person name="Clermont D."/>
            <person name="Rocha E."/>
            <person name="Yoon E.-J."/>
            <person name="Nemec A."/>
            <person name="Walker B."/>
            <person name="Young S.K."/>
            <person name="Zeng Q."/>
            <person name="Gargeya S."/>
            <person name="Fitzgerald M."/>
            <person name="Haas B."/>
            <person name="Abouelleil A."/>
            <person name="Alvarado L."/>
            <person name="Arachchi H.M."/>
            <person name="Berlin A.M."/>
            <person name="Chapman S.B."/>
            <person name="Dewar J."/>
            <person name="Goldberg J."/>
            <person name="Griggs A."/>
            <person name="Gujja S."/>
            <person name="Hansen M."/>
            <person name="Howarth C."/>
            <person name="Imamovic A."/>
            <person name="Larimer J."/>
            <person name="McCowan C."/>
            <person name="Murphy C."/>
            <person name="Neiman D."/>
            <person name="Pearson M."/>
            <person name="Priest M."/>
            <person name="Roberts A."/>
            <person name="Saif S."/>
            <person name="Shea T."/>
            <person name="Sisk P."/>
            <person name="Sykes S."/>
            <person name="Wortman J."/>
            <person name="Nusbaum C."/>
            <person name="Birren B."/>
        </authorList>
    </citation>
    <scope>NUCLEOTIDE SEQUENCE [LARGE SCALE GENOMIC DNA]</scope>
    <source>
        <strain evidence="5 6">NIPH 1859</strain>
    </source>
</reference>
<dbReference type="PATRIC" id="fig|1217695.3.peg.374"/>
<name>N9RC70_9GAMM</name>
<dbReference type="PANTHER" id="PTHR47894">
    <property type="entry name" value="HTH-TYPE TRANSCRIPTIONAL REGULATOR GADX"/>
    <property type="match status" value="1"/>
</dbReference>
<dbReference type="GO" id="GO:0005829">
    <property type="term" value="C:cytosol"/>
    <property type="evidence" value="ECO:0007669"/>
    <property type="project" value="TreeGrafter"/>
</dbReference>
<dbReference type="AlphaFoldDB" id="N9RC70"/>
<dbReference type="PANTHER" id="PTHR47894:SF4">
    <property type="entry name" value="HTH-TYPE TRANSCRIPTIONAL REGULATOR GADX"/>
    <property type="match status" value="1"/>
</dbReference>
<comment type="caution">
    <text evidence="5">The sequence shown here is derived from an EMBL/GenBank/DDBJ whole genome shotgun (WGS) entry which is preliminary data.</text>
</comment>
<proteinExistence type="predicted"/>
<evidence type="ECO:0000256" key="1">
    <source>
        <dbReference type="ARBA" id="ARBA00023015"/>
    </source>
</evidence>
<evidence type="ECO:0000256" key="2">
    <source>
        <dbReference type="ARBA" id="ARBA00023125"/>
    </source>
</evidence>
<evidence type="ECO:0000313" key="5">
    <source>
        <dbReference type="EMBL" id="ENX36225.1"/>
    </source>
</evidence>
<keyword evidence="2" id="KW-0238">DNA-binding</keyword>
<dbReference type="Gene3D" id="1.10.10.60">
    <property type="entry name" value="Homeodomain-like"/>
    <property type="match status" value="1"/>
</dbReference>
<accession>N9RC70</accession>
<dbReference type="SUPFAM" id="SSF46689">
    <property type="entry name" value="Homeodomain-like"/>
    <property type="match status" value="1"/>
</dbReference>
<dbReference type="InterPro" id="IPR009057">
    <property type="entry name" value="Homeodomain-like_sf"/>
</dbReference>
<evidence type="ECO:0000313" key="6">
    <source>
        <dbReference type="Proteomes" id="UP000013009"/>
    </source>
</evidence>
<dbReference type="EMBL" id="APRZ01000006">
    <property type="protein sequence ID" value="ENX36225.1"/>
    <property type="molecule type" value="Genomic_DNA"/>
</dbReference>
<dbReference type="GO" id="GO:0000976">
    <property type="term" value="F:transcription cis-regulatory region binding"/>
    <property type="evidence" value="ECO:0007669"/>
    <property type="project" value="TreeGrafter"/>
</dbReference>
<evidence type="ECO:0000259" key="4">
    <source>
        <dbReference type="PROSITE" id="PS01124"/>
    </source>
</evidence>
<keyword evidence="6" id="KW-1185">Reference proteome</keyword>
<feature type="domain" description="HTH araC/xylS-type" evidence="4">
    <location>
        <begin position="249"/>
        <end position="347"/>
    </location>
</feature>
<dbReference type="GO" id="GO:0003700">
    <property type="term" value="F:DNA-binding transcription factor activity"/>
    <property type="evidence" value="ECO:0007669"/>
    <property type="project" value="InterPro"/>
</dbReference>
<dbReference type="InterPro" id="IPR032687">
    <property type="entry name" value="AraC-type_N"/>
</dbReference>
<dbReference type="OrthoDB" id="5582699at2"/>
<dbReference type="HOGENOM" id="CLU_047522_1_3_6"/>
<dbReference type="PROSITE" id="PS01124">
    <property type="entry name" value="HTH_ARAC_FAMILY_2"/>
    <property type="match status" value="1"/>
</dbReference>
<evidence type="ECO:0000256" key="3">
    <source>
        <dbReference type="ARBA" id="ARBA00023163"/>
    </source>
</evidence>
<dbReference type="Pfam" id="PF12833">
    <property type="entry name" value="HTH_18"/>
    <property type="match status" value="1"/>
</dbReference>
<protein>
    <recommendedName>
        <fullName evidence="4">HTH araC/xylS-type domain-containing protein</fullName>
    </recommendedName>
</protein>